<dbReference type="PROSITE" id="PS01056">
    <property type="entry name" value="DNA_LIGASE_N2"/>
    <property type="match status" value="1"/>
</dbReference>
<reference evidence="20 21" key="2">
    <citation type="submission" date="2021-01" db="EMBL/GenBank/DDBJ databases">
        <title>Genomic Encyclopedia of Type Strains, Phase IV (KMG-IV): sequencing the most valuable type-strain genomes for metagenomic binning, comparative biology and taxonomic classification.</title>
        <authorList>
            <person name="Goeker M."/>
        </authorList>
    </citation>
    <scope>NUCLEOTIDE SEQUENCE [LARGE SCALE GENOMIC DNA]</scope>
    <source>
        <strain evidence="20 21">DSM 6130</strain>
    </source>
</reference>
<comment type="cofactor">
    <cofactor evidence="15">
        <name>Mg(2+)</name>
        <dbReference type="ChEBI" id="CHEBI:18420"/>
    </cofactor>
    <cofactor evidence="15">
        <name>Mn(2+)</name>
        <dbReference type="ChEBI" id="CHEBI:29035"/>
    </cofactor>
</comment>
<dbReference type="Proteomes" id="UP000758856">
    <property type="component" value="Unassembled WGS sequence"/>
</dbReference>
<evidence type="ECO:0000256" key="6">
    <source>
        <dbReference type="ARBA" id="ARBA00022723"/>
    </source>
</evidence>
<evidence type="ECO:0000259" key="18">
    <source>
        <dbReference type="PROSITE" id="PS50172"/>
    </source>
</evidence>
<evidence type="ECO:0000313" key="20">
    <source>
        <dbReference type="EMBL" id="MBM7850565.1"/>
    </source>
</evidence>
<evidence type="ECO:0000256" key="1">
    <source>
        <dbReference type="ARBA" id="ARBA00004067"/>
    </source>
</evidence>
<evidence type="ECO:0000313" key="22">
    <source>
        <dbReference type="Proteomes" id="UP001143400"/>
    </source>
</evidence>
<dbReference type="Gene3D" id="1.10.287.610">
    <property type="entry name" value="Helix hairpin bin"/>
    <property type="match status" value="1"/>
</dbReference>
<evidence type="ECO:0000256" key="10">
    <source>
        <dbReference type="ARBA" id="ARBA00023027"/>
    </source>
</evidence>
<feature type="binding site" evidence="15">
    <location>
        <begin position="99"/>
        <end position="100"/>
    </location>
    <ligand>
        <name>NAD(+)</name>
        <dbReference type="ChEBI" id="CHEBI:57540"/>
    </ligand>
</feature>
<evidence type="ECO:0000256" key="14">
    <source>
        <dbReference type="ARBA" id="ARBA00060881"/>
    </source>
</evidence>
<name>A0A9W6ISS0_9HYPH</name>
<dbReference type="Pfam" id="PF00533">
    <property type="entry name" value="BRCT"/>
    <property type="match status" value="1"/>
</dbReference>
<feature type="binding site" evidence="15">
    <location>
        <position position="333"/>
    </location>
    <ligand>
        <name>NAD(+)</name>
        <dbReference type="ChEBI" id="CHEBI:57540"/>
    </ligand>
</feature>
<comment type="function">
    <text evidence="1 15">DNA ligase that catalyzes the formation of phosphodiester linkages between 5'-phosphoryl and 3'-hydroxyl groups in double-stranded DNA using NAD as a coenzyme and as the energy source for the reaction. It is essential for DNA replication and repair of damaged DNA.</text>
</comment>
<feature type="binding site" evidence="15">
    <location>
        <position position="133"/>
    </location>
    <ligand>
        <name>NAD(+)</name>
        <dbReference type="ChEBI" id="CHEBI:57540"/>
    </ligand>
</feature>
<comment type="similarity">
    <text evidence="14 15">Belongs to the NAD-dependent DNA ligase family. LigA subfamily.</text>
</comment>
<dbReference type="InterPro" id="IPR010994">
    <property type="entry name" value="RuvA_2-like"/>
</dbReference>
<keyword evidence="11 15" id="KW-0234">DNA repair</keyword>
<dbReference type="PANTHER" id="PTHR23389">
    <property type="entry name" value="CHROMOSOME TRANSMISSION FIDELITY FACTOR 18"/>
    <property type="match status" value="1"/>
</dbReference>
<dbReference type="InterPro" id="IPR033136">
    <property type="entry name" value="DNA_ligase_CS"/>
</dbReference>
<dbReference type="Gene3D" id="3.40.50.10190">
    <property type="entry name" value="BRCT domain"/>
    <property type="match status" value="1"/>
</dbReference>
<gene>
    <name evidence="15 19" type="primary">ligA</name>
    <name evidence="19" type="ORF">GCM10008170_18800</name>
    <name evidence="20" type="ORF">JOD31_000777</name>
</gene>
<keyword evidence="12 15" id="KW-0464">Manganese</keyword>
<dbReference type="FunFam" id="3.30.470.30:FF:000001">
    <property type="entry name" value="DNA ligase"/>
    <property type="match status" value="1"/>
</dbReference>
<evidence type="ECO:0000256" key="9">
    <source>
        <dbReference type="ARBA" id="ARBA00022842"/>
    </source>
</evidence>
<dbReference type="InterPro" id="IPR018239">
    <property type="entry name" value="DNA_ligase_AS"/>
</dbReference>
<dbReference type="InterPro" id="IPR004149">
    <property type="entry name" value="Znf_DNAligase_C4"/>
</dbReference>
<dbReference type="InterPro" id="IPR013839">
    <property type="entry name" value="DNAligase_adenylation"/>
</dbReference>
<dbReference type="Gene3D" id="6.20.10.30">
    <property type="match status" value="1"/>
</dbReference>
<keyword evidence="9 15" id="KW-0460">Magnesium</keyword>
<feature type="region of interest" description="Disordered" evidence="17">
    <location>
        <begin position="1"/>
        <end position="26"/>
    </location>
</feature>
<evidence type="ECO:0000256" key="2">
    <source>
        <dbReference type="ARBA" id="ARBA00012722"/>
    </source>
</evidence>
<dbReference type="EMBL" id="BSFF01000002">
    <property type="protein sequence ID" value="GLK55861.1"/>
    <property type="molecule type" value="Genomic_DNA"/>
</dbReference>
<keyword evidence="7 15" id="KW-0227">DNA damage</keyword>
<feature type="binding site" evidence="15">
    <location>
        <begin position="50"/>
        <end position="54"/>
    </location>
    <ligand>
        <name>NAD(+)</name>
        <dbReference type="ChEBI" id="CHEBI:57540"/>
    </ligand>
</feature>
<evidence type="ECO:0000256" key="11">
    <source>
        <dbReference type="ARBA" id="ARBA00023204"/>
    </source>
</evidence>
<feature type="binding site" evidence="15">
    <location>
        <position position="452"/>
    </location>
    <ligand>
        <name>Zn(2+)</name>
        <dbReference type="ChEBI" id="CHEBI:29105"/>
    </ligand>
</feature>
<protein>
    <recommendedName>
        <fullName evidence="3 15">DNA ligase</fullName>
        <ecNumber evidence="2 15">6.5.1.2</ecNumber>
    </recommendedName>
    <alternativeName>
        <fullName evidence="15">Polydeoxyribonucleotide synthase [NAD(+)]</fullName>
    </alternativeName>
</protein>
<keyword evidence="21" id="KW-1185">Reference proteome</keyword>
<dbReference type="SUPFAM" id="SSF56091">
    <property type="entry name" value="DNA ligase/mRNA capping enzyme, catalytic domain"/>
    <property type="match status" value="1"/>
</dbReference>
<sequence>MARPPATPATEGGELPPALPDAAAEHARLADEIRAHDKRYYQDDAPTVSDAEYDALRRRLEALEAQFPELKTPDSPTETVGVAPSEAFAKVRHAVPMLSLSNAFSDDDVAEFIARVRRFLDLKPEQELPVSAEPKIDGLSASLRYEKGRFVRGATRGDGAVGEDVTANLRTLDDVPERLTGDDVPEVIEVRGEVYMSHAHFKALNARQTEAGKPVFANPRNAAAGSLRQLDPKITSERPLRFFAYAWGEASAVPAETQKGMVDNLRRWGFATNDLMQVFGTAEELIAHYHAIEERRASLGYDIDGVVYKVDSLALQRRLGFVSRSPRWAIAHKFPAERATTVLEAIDIQVGRTGSLTPVAKLKPVTVGGVVVSNATLHNEDEIARKDVRVGDTVVVQRAGDVIPQIVEVVLDQRPTPEPAKFEFPHTCPVCGSHAARDEGEVVWRCTGGLICRAQAVERLRHFVSRGAMDIEGLGEKQIEAFYKAGDVREPADIFTLKVRDEQPGKLTRLKNREGWGETSAANLFAAIEDARTREVNRVLYGLGIRHVGEINAKRLLRHYVTIDALREAAKAATPPDPAVKGDKGDDAWREMIDIDGVGAVVAHAVVDFFQEPKNAPPLEALLKELRPSPMPAAASNTPVTGLTVVFTGALERMTRDEAKAMAERLGAKVAGSVSKKTDLVVSGPGAGSKLAKAKELGIETLTEDEWLARVGEGG</sequence>
<accession>A0A9W6ISS0</accession>
<keyword evidence="6 15" id="KW-0479">Metal-binding</keyword>
<organism evidence="19 22">
    <name type="scientific">Methylopila capsulata</name>
    <dbReference type="NCBI Taxonomy" id="61654"/>
    <lineage>
        <taxon>Bacteria</taxon>
        <taxon>Pseudomonadati</taxon>
        <taxon>Pseudomonadota</taxon>
        <taxon>Alphaproteobacteria</taxon>
        <taxon>Hyphomicrobiales</taxon>
        <taxon>Methylopilaceae</taxon>
        <taxon>Methylopila</taxon>
    </lineage>
</organism>
<reference evidence="19" key="3">
    <citation type="submission" date="2023-01" db="EMBL/GenBank/DDBJ databases">
        <authorList>
            <person name="Sun Q."/>
            <person name="Evtushenko L."/>
        </authorList>
    </citation>
    <scope>NUCLEOTIDE SEQUENCE</scope>
    <source>
        <strain evidence="19">VKM B-1606</strain>
    </source>
</reference>
<evidence type="ECO:0000256" key="7">
    <source>
        <dbReference type="ARBA" id="ARBA00022763"/>
    </source>
</evidence>
<evidence type="ECO:0000313" key="21">
    <source>
        <dbReference type="Proteomes" id="UP000758856"/>
    </source>
</evidence>
<evidence type="ECO:0000256" key="3">
    <source>
        <dbReference type="ARBA" id="ARBA00013308"/>
    </source>
</evidence>
<evidence type="ECO:0000256" key="8">
    <source>
        <dbReference type="ARBA" id="ARBA00022833"/>
    </source>
</evidence>
<dbReference type="NCBIfam" id="TIGR00575">
    <property type="entry name" value="dnlj"/>
    <property type="match status" value="1"/>
</dbReference>
<comment type="caution">
    <text evidence="19">The sequence shown here is derived from an EMBL/GenBank/DDBJ whole genome shotgun (WGS) entry which is preliminary data.</text>
</comment>
<dbReference type="GO" id="GO:0006260">
    <property type="term" value="P:DNA replication"/>
    <property type="evidence" value="ECO:0007669"/>
    <property type="project" value="UniProtKB-KW"/>
</dbReference>
<dbReference type="InterPro" id="IPR041663">
    <property type="entry name" value="DisA/LigA_HHH"/>
</dbReference>
<dbReference type="RefSeq" id="WP_204948974.1">
    <property type="nucleotide sequence ID" value="NZ_BSFF01000002.1"/>
</dbReference>
<dbReference type="EMBL" id="JAFBCY010000001">
    <property type="protein sequence ID" value="MBM7850565.1"/>
    <property type="molecule type" value="Genomic_DNA"/>
</dbReference>
<comment type="catalytic activity">
    <reaction evidence="13 15 16">
        <text>NAD(+) + (deoxyribonucleotide)n-3'-hydroxyl + 5'-phospho-(deoxyribonucleotide)m = (deoxyribonucleotide)n+m + AMP + beta-nicotinamide D-nucleotide.</text>
        <dbReference type="EC" id="6.5.1.2"/>
    </reaction>
</comment>
<dbReference type="InterPro" id="IPR001679">
    <property type="entry name" value="DNA_ligase"/>
</dbReference>
<dbReference type="Pfam" id="PF01653">
    <property type="entry name" value="DNA_ligase_aden"/>
    <property type="match status" value="1"/>
</dbReference>
<keyword evidence="4 15" id="KW-0436">Ligase</keyword>
<feature type="binding site" evidence="15">
    <location>
        <position position="193"/>
    </location>
    <ligand>
        <name>NAD(+)</name>
        <dbReference type="ChEBI" id="CHEBI:57540"/>
    </ligand>
</feature>
<dbReference type="PROSITE" id="PS01055">
    <property type="entry name" value="DNA_LIGASE_N1"/>
    <property type="match status" value="1"/>
</dbReference>
<evidence type="ECO:0000313" key="19">
    <source>
        <dbReference type="EMBL" id="GLK55861.1"/>
    </source>
</evidence>
<dbReference type="SUPFAM" id="SSF47781">
    <property type="entry name" value="RuvA domain 2-like"/>
    <property type="match status" value="1"/>
</dbReference>
<dbReference type="Pfam" id="PF12826">
    <property type="entry name" value="HHH_2"/>
    <property type="match status" value="1"/>
</dbReference>
<dbReference type="Pfam" id="PF03120">
    <property type="entry name" value="OB_DNA_ligase"/>
    <property type="match status" value="1"/>
</dbReference>
<feature type="domain" description="BRCT" evidence="18">
    <location>
        <begin position="635"/>
        <end position="715"/>
    </location>
</feature>
<keyword evidence="5 15" id="KW-0235">DNA replication</keyword>
<dbReference type="Gene3D" id="3.30.470.30">
    <property type="entry name" value="DNA ligase/mRNA capping enzyme"/>
    <property type="match status" value="1"/>
</dbReference>
<dbReference type="NCBIfam" id="NF005932">
    <property type="entry name" value="PRK07956.1"/>
    <property type="match status" value="1"/>
</dbReference>
<evidence type="ECO:0000256" key="16">
    <source>
        <dbReference type="RuleBase" id="RU000618"/>
    </source>
</evidence>
<feature type="binding site" evidence="15">
    <location>
        <position position="428"/>
    </location>
    <ligand>
        <name>Zn(2+)</name>
        <dbReference type="ChEBI" id="CHEBI:29105"/>
    </ligand>
</feature>
<dbReference type="SUPFAM" id="SSF50249">
    <property type="entry name" value="Nucleic acid-binding proteins"/>
    <property type="match status" value="1"/>
</dbReference>
<dbReference type="AlphaFoldDB" id="A0A9W6ISS0"/>
<evidence type="ECO:0000256" key="13">
    <source>
        <dbReference type="ARBA" id="ARBA00034005"/>
    </source>
</evidence>
<dbReference type="InterPro" id="IPR004150">
    <property type="entry name" value="NAD_DNA_ligase_OB"/>
</dbReference>
<dbReference type="SMART" id="SM00292">
    <property type="entry name" value="BRCT"/>
    <property type="match status" value="1"/>
</dbReference>
<dbReference type="SUPFAM" id="SSF52113">
    <property type="entry name" value="BRCT domain"/>
    <property type="match status" value="1"/>
</dbReference>
<keyword evidence="10 15" id="KW-0520">NAD</keyword>
<evidence type="ECO:0000256" key="12">
    <source>
        <dbReference type="ARBA" id="ARBA00023211"/>
    </source>
</evidence>
<evidence type="ECO:0000256" key="15">
    <source>
        <dbReference type="HAMAP-Rule" id="MF_01588"/>
    </source>
</evidence>
<dbReference type="PIRSF" id="PIRSF001604">
    <property type="entry name" value="LigA"/>
    <property type="match status" value="1"/>
</dbReference>
<comment type="caution">
    <text evidence="15">Lacks conserved residue(s) required for the propagation of feature annotation.</text>
</comment>
<dbReference type="EC" id="6.5.1.2" evidence="2 15"/>
<dbReference type="Gene3D" id="1.10.150.20">
    <property type="entry name" value="5' to 3' exonuclease, C-terminal subdomain"/>
    <property type="match status" value="2"/>
</dbReference>
<dbReference type="InterPro" id="IPR013840">
    <property type="entry name" value="DNAligase_N"/>
</dbReference>
<dbReference type="InterPro" id="IPR036420">
    <property type="entry name" value="BRCT_dom_sf"/>
</dbReference>
<dbReference type="GO" id="GO:0006281">
    <property type="term" value="P:DNA repair"/>
    <property type="evidence" value="ECO:0007669"/>
    <property type="project" value="UniProtKB-KW"/>
</dbReference>
<feature type="binding site" evidence="15">
    <location>
        <position position="156"/>
    </location>
    <ligand>
        <name>NAD(+)</name>
        <dbReference type="ChEBI" id="CHEBI:57540"/>
    </ligand>
</feature>
<dbReference type="GO" id="GO:0046872">
    <property type="term" value="F:metal ion binding"/>
    <property type="evidence" value="ECO:0007669"/>
    <property type="project" value="UniProtKB-KW"/>
</dbReference>
<dbReference type="GO" id="GO:0003911">
    <property type="term" value="F:DNA ligase (NAD+) activity"/>
    <property type="evidence" value="ECO:0007669"/>
    <property type="project" value="UniProtKB-UniRule"/>
</dbReference>
<dbReference type="FunFam" id="1.10.150.20:FF:000007">
    <property type="entry name" value="DNA ligase"/>
    <property type="match status" value="1"/>
</dbReference>
<dbReference type="SMART" id="SM00532">
    <property type="entry name" value="LIGANc"/>
    <property type="match status" value="1"/>
</dbReference>
<evidence type="ECO:0000256" key="17">
    <source>
        <dbReference type="SAM" id="MobiDB-lite"/>
    </source>
</evidence>
<dbReference type="Pfam" id="PF03119">
    <property type="entry name" value="DNA_ligase_ZBD"/>
    <property type="match status" value="1"/>
</dbReference>
<dbReference type="InterPro" id="IPR012340">
    <property type="entry name" value="NA-bd_OB-fold"/>
</dbReference>
<reference evidence="19" key="1">
    <citation type="journal article" date="2014" name="Int. J. Syst. Evol. Microbiol.">
        <title>Complete genome sequence of Corynebacterium casei LMG S-19264T (=DSM 44701T), isolated from a smear-ripened cheese.</title>
        <authorList>
            <consortium name="US DOE Joint Genome Institute (JGI-PGF)"/>
            <person name="Walter F."/>
            <person name="Albersmeier A."/>
            <person name="Kalinowski J."/>
            <person name="Ruckert C."/>
        </authorList>
    </citation>
    <scope>NUCLEOTIDE SEQUENCE</scope>
    <source>
        <strain evidence="19">VKM B-1606</strain>
    </source>
</reference>
<proteinExistence type="inferred from homology"/>
<dbReference type="CDD" id="cd00114">
    <property type="entry name" value="LIGANc"/>
    <property type="match status" value="1"/>
</dbReference>
<keyword evidence="8 15" id="KW-0862">Zinc</keyword>
<dbReference type="Proteomes" id="UP001143400">
    <property type="component" value="Unassembled WGS sequence"/>
</dbReference>
<dbReference type="PROSITE" id="PS50172">
    <property type="entry name" value="BRCT"/>
    <property type="match status" value="1"/>
</dbReference>
<feature type="binding site" evidence="15">
    <location>
        <position position="431"/>
    </location>
    <ligand>
        <name>Zn(2+)</name>
        <dbReference type="ChEBI" id="CHEBI:29105"/>
    </ligand>
</feature>
<dbReference type="Gene3D" id="2.40.50.140">
    <property type="entry name" value="Nucleic acid-binding proteins"/>
    <property type="match status" value="1"/>
</dbReference>
<dbReference type="FunFam" id="2.40.50.140:FF:000012">
    <property type="entry name" value="DNA ligase"/>
    <property type="match status" value="1"/>
</dbReference>
<dbReference type="InterPro" id="IPR001357">
    <property type="entry name" value="BRCT_dom"/>
</dbReference>
<dbReference type="CDD" id="cd17748">
    <property type="entry name" value="BRCT_DNA_ligase_like"/>
    <property type="match status" value="1"/>
</dbReference>
<feature type="binding site" evidence="15">
    <location>
        <position position="309"/>
    </location>
    <ligand>
        <name>NAD(+)</name>
        <dbReference type="ChEBI" id="CHEBI:57540"/>
    </ligand>
</feature>
<evidence type="ECO:0000256" key="4">
    <source>
        <dbReference type="ARBA" id="ARBA00022598"/>
    </source>
</evidence>
<dbReference type="GO" id="GO:0005829">
    <property type="term" value="C:cytosol"/>
    <property type="evidence" value="ECO:0007669"/>
    <property type="project" value="TreeGrafter"/>
</dbReference>
<evidence type="ECO:0000256" key="5">
    <source>
        <dbReference type="ARBA" id="ARBA00022705"/>
    </source>
</evidence>
<dbReference type="HAMAP" id="MF_01588">
    <property type="entry name" value="DNA_ligase_A"/>
    <property type="match status" value="1"/>
</dbReference>
<feature type="active site" description="N6-AMP-lysine intermediate" evidence="15">
    <location>
        <position position="135"/>
    </location>
</feature>
<dbReference type="PANTHER" id="PTHR23389:SF9">
    <property type="entry name" value="DNA LIGASE"/>
    <property type="match status" value="1"/>
</dbReference>